<protein>
    <recommendedName>
        <fullName evidence="3">Cadherin domain-containing protein</fullName>
    </recommendedName>
</protein>
<dbReference type="SUPFAM" id="SSF49313">
    <property type="entry name" value="Cadherin-like"/>
    <property type="match status" value="1"/>
</dbReference>
<organism evidence="4">
    <name type="scientific">Anguilla anguilla</name>
    <name type="common">European freshwater eel</name>
    <name type="synonym">Muraena anguilla</name>
    <dbReference type="NCBI Taxonomy" id="7936"/>
    <lineage>
        <taxon>Eukaryota</taxon>
        <taxon>Metazoa</taxon>
        <taxon>Chordata</taxon>
        <taxon>Craniata</taxon>
        <taxon>Vertebrata</taxon>
        <taxon>Euteleostomi</taxon>
        <taxon>Actinopterygii</taxon>
        <taxon>Neopterygii</taxon>
        <taxon>Teleostei</taxon>
        <taxon>Anguilliformes</taxon>
        <taxon>Anguillidae</taxon>
        <taxon>Anguilla</taxon>
    </lineage>
</organism>
<evidence type="ECO:0000313" key="4">
    <source>
        <dbReference type="EMBL" id="JAH78045.1"/>
    </source>
</evidence>
<dbReference type="GO" id="GO:0007156">
    <property type="term" value="P:homophilic cell adhesion via plasma membrane adhesion molecules"/>
    <property type="evidence" value="ECO:0007669"/>
    <property type="project" value="InterPro"/>
</dbReference>
<evidence type="ECO:0000256" key="1">
    <source>
        <dbReference type="ARBA" id="ARBA00004370"/>
    </source>
</evidence>
<dbReference type="AlphaFoldDB" id="A0A0E9VKV1"/>
<accession>A0A0E9VKV1</accession>
<keyword evidence="2" id="KW-0472">Membrane</keyword>
<comment type="subcellular location">
    <subcellularLocation>
        <location evidence="1">Membrane</location>
    </subcellularLocation>
</comment>
<dbReference type="InterPro" id="IPR002126">
    <property type="entry name" value="Cadherin-like_dom"/>
</dbReference>
<dbReference type="Gene3D" id="2.60.40.60">
    <property type="entry name" value="Cadherins"/>
    <property type="match status" value="1"/>
</dbReference>
<name>A0A0E9VKV1_ANGAN</name>
<dbReference type="GO" id="GO:0016020">
    <property type="term" value="C:membrane"/>
    <property type="evidence" value="ECO:0007669"/>
    <property type="project" value="UniProtKB-SubCell"/>
</dbReference>
<dbReference type="CDD" id="cd11304">
    <property type="entry name" value="Cadherin_repeat"/>
    <property type="match status" value="1"/>
</dbReference>
<evidence type="ECO:0000256" key="2">
    <source>
        <dbReference type="ARBA" id="ARBA00023136"/>
    </source>
</evidence>
<dbReference type="InterPro" id="IPR015919">
    <property type="entry name" value="Cadherin-like_sf"/>
</dbReference>
<dbReference type="GO" id="GO:0005509">
    <property type="term" value="F:calcium ion binding"/>
    <property type="evidence" value="ECO:0007669"/>
    <property type="project" value="InterPro"/>
</dbReference>
<reference evidence="4" key="2">
    <citation type="journal article" date="2015" name="Fish Shellfish Immunol.">
        <title>Early steps in the European eel (Anguilla anguilla)-Vibrio vulnificus interaction in the gills: Role of the RtxA13 toxin.</title>
        <authorList>
            <person name="Callol A."/>
            <person name="Pajuelo D."/>
            <person name="Ebbesson L."/>
            <person name="Teles M."/>
            <person name="MacKenzie S."/>
            <person name="Amaro C."/>
        </authorList>
    </citation>
    <scope>NUCLEOTIDE SEQUENCE</scope>
</reference>
<dbReference type="EMBL" id="GBXM01030532">
    <property type="protein sequence ID" value="JAH78045.1"/>
    <property type="molecule type" value="Transcribed_RNA"/>
</dbReference>
<dbReference type="Pfam" id="PF00028">
    <property type="entry name" value="Cadherin"/>
    <property type="match status" value="1"/>
</dbReference>
<proteinExistence type="predicted"/>
<feature type="domain" description="Cadherin" evidence="3">
    <location>
        <begin position="8"/>
        <end position="49"/>
    </location>
</feature>
<sequence length="51" mass="5737">MRNMLTFLAINPSTGEITVNRQVDHEETSAFEVHVQAKDKGHNPRAATVKF</sequence>
<evidence type="ECO:0000259" key="3">
    <source>
        <dbReference type="Pfam" id="PF00028"/>
    </source>
</evidence>
<reference evidence="4" key="1">
    <citation type="submission" date="2014-11" db="EMBL/GenBank/DDBJ databases">
        <authorList>
            <person name="Amaro Gonzalez C."/>
        </authorList>
    </citation>
    <scope>NUCLEOTIDE SEQUENCE</scope>
</reference>